<accession>A0A8B6FAF7</accession>
<evidence type="ECO:0000259" key="9">
    <source>
        <dbReference type="PROSITE" id="PS50923"/>
    </source>
</evidence>
<feature type="chain" id="PRO_5032580150" description="Sushi domain-containing protein" evidence="8">
    <location>
        <begin position="23"/>
        <end position="657"/>
    </location>
</feature>
<dbReference type="PROSITE" id="PS50923">
    <property type="entry name" value="SUSHI"/>
    <property type="match status" value="3"/>
</dbReference>
<evidence type="ECO:0000313" key="10">
    <source>
        <dbReference type="EMBL" id="VDI45899.1"/>
    </source>
</evidence>
<dbReference type="Proteomes" id="UP000596742">
    <property type="component" value="Unassembled WGS sequence"/>
</dbReference>
<keyword evidence="2 8" id="KW-0732">Signal</keyword>
<evidence type="ECO:0000256" key="4">
    <source>
        <dbReference type="ARBA" id="ARBA00023157"/>
    </source>
</evidence>
<protein>
    <recommendedName>
        <fullName evidence="9">Sushi domain-containing protein</fullName>
    </recommendedName>
</protein>
<proteinExistence type="predicted"/>
<keyword evidence="5" id="KW-0325">Glycoprotein</keyword>
<dbReference type="OrthoDB" id="6045112at2759"/>
<evidence type="ECO:0000256" key="3">
    <source>
        <dbReference type="ARBA" id="ARBA00022737"/>
    </source>
</evidence>
<evidence type="ECO:0000256" key="2">
    <source>
        <dbReference type="ARBA" id="ARBA00022729"/>
    </source>
</evidence>
<gene>
    <name evidence="10" type="ORF">MGAL_10B032033</name>
</gene>
<dbReference type="CDD" id="cd00033">
    <property type="entry name" value="CCP"/>
    <property type="match status" value="3"/>
</dbReference>
<keyword evidence="11" id="KW-1185">Reference proteome</keyword>
<dbReference type="EMBL" id="UYJE01006424">
    <property type="protein sequence ID" value="VDI45899.1"/>
    <property type="molecule type" value="Genomic_DNA"/>
</dbReference>
<dbReference type="PANTHER" id="PTHR46393">
    <property type="entry name" value="SUSHI DOMAIN-CONTAINING PROTEIN"/>
    <property type="match status" value="1"/>
</dbReference>
<dbReference type="Gene3D" id="2.10.70.10">
    <property type="entry name" value="Complement Module, domain 1"/>
    <property type="match status" value="3"/>
</dbReference>
<reference evidence="10" key="1">
    <citation type="submission" date="2018-11" db="EMBL/GenBank/DDBJ databases">
        <authorList>
            <person name="Alioto T."/>
            <person name="Alioto T."/>
        </authorList>
    </citation>
    <scope>NUCLEOTIDE SEQUENCE</scope>
</reference>
<keyword evidence="7" id="KW-0812">Transmembrane</keyword>
<dbReference type="SUPFAM" id="SSF57535">
    <property type="entry name" value="Complement control module/SCR domain"/>
    <property type="match status" value="3"/>
</dbReference>
<keyword evidence="1 6" id="KW-0768">Sushi</keyword>
<evidence type="ECO:0000256" key="6">
    <source>
        <dbReference type="PROSITE-ProRule" id="PRU00302"/>
    </source>
</evidence>
<dbReference type="SMART" id="SM00032">
    <property type="entry name" value="CCP"/>
    <property type="match status" value="3"/>
</dbReference>
<dbReference type="AlphaFoldDB" id="A0A8B6FAF7"/>
<evidence type="ECO:0000313" key="11">
    <source>
        <dbReference type="Proteomes" id="UP000596742"/>
    </source>
</evidence>
<keyword evidence="4" id="KW-1015">Disulfide bond</keyword>
<comment type="caution">
    <text evidence="10">The sequence shown here is derived from an EMBL/GenBank/DDBJ whole genome shotgun (WGS) entry which is preliminary data.</text>
</comment>
<sequence length="657" mass="72252">MKWDVSLLLLRFIHFTVDDVYGWNKPSFISNWYPIESQNSENSSLTVTHSLGELPAKVDIQIKVVIDGVDYIFTGIGSAQRDNDITHDYGGVVYIYNNAEVILSLPFGDADCGGVAYTGSHLDYNGPSSPVQGKHNNGFVRVKAWKQADFPTPLFEKAVQISDDETDSFKEINHQSSVLPDLVTAQTRLDGGYYSDGQGVIFHMKTLSSSNCIGGLLFGYSETKVRLWVPYQKPLNDNDCNGAVFFQHDGWGRNPLVSNNGTVVLKGYKLDENLIFETTVRVEDKISSQDMVYPSLYNTDHALVTVQVKHDKNGGNNQGMIFDGAGTALSTNTKYSGVIYVYTNSSILLWTPSSLKGYMVFIDNRWGSGQMPSAETSADVIVRVYAVIECPDPSSLNSNYTISNGLRVGSVVTYSCYSGYIYTSGYLSRTCQSNRRWDGTDPICSHMQCLYPDGIANGTYVFTGKSVGDTVKYTCNVHYQYEAGDLERTCQLGGYWDGIPPVCSVIKCADPGGVFNATYRVAGFAPGNTVTYTCVAGSMHQAGDSTRVCQLNGSWNGIPIVCYTAAGSTNFNPVFYSPQELAESIEKTKKELTVDKKTTSSYARTLVCATDPRPSSLYIGTGGIVLFSSMLAAVILPDIIIFIRHICHMSNIYRRQK</sequence>
<keyword evidence="3" id="KW-0677">Repeat</keyword>
<dbReference type="InterPro" id="IPR035976">
    <property type="entry name" value="Sushi/SCR/CCP_sf"/>
</dbReference>
<dbReference type="InterPro" id="IPR000436">
    <property type="entry name" value="Sushi_SCR_CCP_dom"/>
</dbReference>
<keyword evidence="7" id="KW-1133">Transmembrane helix</keyword>
<feature type="domain" description="Sushi" evidence="9">
    <location>
        <begin position="388"/>
        <end position="446"/>
    </location>
</feature>
<keyword evidence="7" id="KW-0472">Membrane</keyword>
<comment type="caution">
    <text evidence="6">Lacks conserved residue(s) required for the propagation of feature annotation.</text>
</comment>
<name>A0A8B6FAF7_MYTGA</name>
<evidence type="ECO:0000256" key="7">
    <source>
        <dbReference type="SAM" id="Phobius"/>
    </source>
</evidence>
<dbReference type="Pfam" id="PF00084">
    <property type="entry name" value="Sushi"/>
    <property type="match status" value="3"/>
</dbReference>
<dbReference type="PANTHER" id="PTHR46393:SF7">
    <property type="entry name" value="COMPLEMENT C2"/>
    <property type="match status" value="1"/>
</dbReference>
<evidence type="ECO:0000256" key="1">
    <source>
        <dbReference type="ARBA" id="ARBA00022659"/>
    </source>
</evidence>
<feature type="transmembrane region" description="Helical" evidence="7">
    <location>
        <begin position="617"/>
        <end position="647"/>
    </location>
</feature>
<evidence type="ECO:0000256" key="8">
    <source>
        <dbReference type="SAM" id="SignalP"/>
    </source>
</evidence>
<feature type="signal peptide" evidence="8">
    <location>
        <begin position="1"/>
        <end position="22"/>
    </location>
</feature>
<feature type="domain" description="Sushi" evidence="9">
    <location>
        <begin position="506"/>
        <end position="564"/>
    </location>
</feature>
<organism evidence="10 11">
    <name type="scientific">Mytilus galloprovincialis</name>
    <name type="common">Mediterranean mussel</name>
    <dbReference type="NCBI Taxonomy" id="29158"/>
    <lineage>
        <taxon>Eukaryota</taxon>
        <taxon>Metazoa</taxon>
        <taxon>Spiralia</taxon>
        <taxon>Lophotrochozoa</taxon>
        <taxon>Mollusca</taxon>
        <taxon>Bivalvia</taxon>
        <taxon>Autobranchia</taxon>
        <taxon>Pteriomorphia</taxon>
        <taxon>Mytilida</taxon>
        <taxon>Mytiloidea</taxon>
        <taxon>Mytilidae</taxon>
        <taxon>Mytilinae</taxon>
        <taxon>Mytilus</taxon>
    </lineage>
</organism>
<evidence type="ECO:0000256" key="5">
    <source>
        <dbReference type="ARBA" id="ARBA00023180"/>
    </source>
</evidence>
<feature type="domain" description="Sushi" evidence="9">
    <location>
        <begin position="447"/>
        <end position="505"/>
    </location>
</feature>